<keyword evidence="4" id="KW-1185">Reference proteome</keyword>
<evidence type="ECO:0000313" key="3">
    <source>
        <dbReference type="EMBL" id="KAH6896687.1"/>
    </source>
</evidence>
<protein>
    <submittedName>
        <fullName evidence="3">Uncharacterized protein</fullName>
    </submittedName>
</protein>
<organism evidence="3 4">
    <name type="scientific">Thelonectria olida</name>
    <dbReference type="NCBI Taxonomy" id="1576542"/>
    <lineage>
        <taxon>Eukaryota</taxon>
        <taxon>Fungi</taxon>
        <taxon>Dikarya</taxon>
        <taxon>Ascomycota</taxon>
        <taxon>Pezizomycotina</taxon>
        <taxon>Sordariomycetes</taxon>
        <taxon>Hypocreomycetidae</taxon>
        <taxon>Hypocreales</taxon>
        <taxon>Nectriaceae</taxon>
        <taxon>Thelonectria</taxon>
    </lineage>
</organism>
<feature type="compositionally biased region" description="Polar residues" evidence="1">
    <location>
        <begin position="308"/>
        <end position="322"/>
    </location>
</feature>
<dbReference type="AlphaFoldDB" id="A0A9P8WE51"/>
<proteinExistence type="predicted"/>
<feature type="signal peptide" evidence="2">
    <location>
        <begin position="1"/>
        <end position="15"/>
    </location>
</feature>
<dbReference type="Proteomes" id="UP000777438">
    <property type="component" value="Unassembled WGS sequence"/>
</dbReference>
<feature type="compositionally biased region" description="Polar residues" evidence="1">
    <location>
        <begin position="146"/>
        <end position="174"/>
    </location>
</feature>
<feature type="region of interest" description="Disordered" evidence="1">
    <location>
        <begin position="81"/>
        <end position="180"/>
    </location>
</feature>
<comment type="caution">
    <text evidence="3">The sequence shown here is derived from an EMBL/GenBank/DDBJ whole genome shotgun (WGS) entry which is preliminary data.</text>
</comment>
<dbReference type="OrthoDB" id="5394947at2759"/>
<keyword evidence="2" id="KW-0732">Signal</keyword>
<feature type="compositionally biased region" description="Low complexity" evidence="1">
    <location>
        <begin position="252"/>
        <end position="307"/>
    </location>
</feature>
<feature type="compositionally biased region" description="Low complexity" evidence="1">
    <location>
        <begin position="132"/>
        <end position="145"/>
    </location>
</feature>
<sequence>MWRLLFPLVLHPVYGLPAATSTCPHDALYTSLVGNGLQYCADVLRNAHCGGGYGTPTPYVTYNQTQISSYVRSASTVGDLTTAAESTETSSVAGRPGPGSTSSLPWTGTARDSTTARSWSNTTSAEFPTSVTGGTAAGTFTTTGGWSNETSVESGTATTGSATDNVETQTSSGSLPPITGSGVRTLFSWNSSMPISSPSTASSPFAGTWNLSISDSVASSSAARSGPMTSLGWNSSIPSFSIPITASSQLTSWNSSRSGVSSGMNSGDGEEAASSTAGAATVGIGTESTSAASVATPPQTPSTAPTTLLNRTTPSIAFTSTEGPIPSTPQTSTTILFNSSTPQSSNATTTAVPEFPAANFTQVTRVAAVAQESCYSLSPDPNDSPTRGVVLRNAKLREDNVTIPIPYIESVQFDSSGLDPLYLTVRNDDEGIHFLDVSDKNRIAISDPNGNTMLIDDSGIYLSASGCSYSVSISISNMLQQLRSLAGVQCAAAGRRKRSEDIDFSQVINMHDQCGQPVDRTLRRYPRLYVGNSACTDTSVDETTGRWEFGCTFPGSDSASIMCQSAVKNDVVDFLITDPFEGSCPDIATVITTLGKTGNDFLSSDSFRVALHSQRLNSTQRQEATAAAASFGQLWEVFQQMLSKRGAESSEDASPLEHYIQAYNEHRNLVEDICEDLHAGEIPFNLSLSAGATHIDAITTLNWAPQNPRPYNLTIQNPSAIACCPNGTVAQHDGRTCGYPAEATVAGTSCICGTTVGGTSVAFEYIECDNFVGECDSDGDCESAGHAGFVCLTGSCCGGGVCVDPYACSQEGMRLVRFGGV</sequence>
<feature type="compositionally biased region" description="Polar residues" evidence="1">
    <location>
        <begin position="336"/>
        <end position="349"/>
    </location>
</feature>
<dbReference type="EMBL" id="JAGPYM010000003">
    <property type="protein sequence ID" value="KAH6896687.1"/>
    <property type="molecule type" value="Genomic_DNA"/>
</dbReference>
<evidence type="ECO:0000256" key="1">
    <source>
        <dbReference type="SAM" id="MobiDB-lite"/>
    </source>
</evidence>
<evidence type="ECO:0000313" key="4">
    <source>
        <dbReference type="Proteomes" id="UP000777438"/>
    </source>
</evidence>
<evidence type="ECO:0000256" key="2">
    <source>
        <dbReference type="SAM" id="SignalP"/>
    </source>
</evidence>
<reference evidence="3 4" key="1">
    <citation type="journal article" date="2021" name="Nat. Commun.">
        <title>Genetic determinants of endophytism in the Arabidopsis root mycobiome.</title>
        <authorList>
            <person name="Mesny F."/>
            <person name="Miyauchi S."/>
            <person name="Thiergart T."/>
            <person name="Pickel B."/>
            <person name="Atanasova L."/>
            <person name="Karlsson M."/>
            <person name="Huettel B."/>
            <person name="Barry K.W."/>
            <person name="Haridas S."/>
            <person name="Chen C."/>
            <person name="Bauer D."/>
            <person name="Andreopoulos W."/>
            <person name="Pangilinan J."/>
            <person name="LaButti K."/>
            <person name="Riley R."/>
            <person name="Lipzen A."/>
            <person name="Clum A."/>
            <person name="Drula E."/>
            <person name="Henrissat B."/>
            <person name="Kohler A."/>
            <person name="Grigoriev I.V."/>
            <person name="Martin F.M."/>
            <person name="Hacquard S."/>
        </authorList>
    </citation>
    <scope>NUCLEOTIDE SEQUENCE [LARGE SCALE GENOMIC DNA]</scope>
    <source>
        <strain evidence="3 4">MPI-CAGE-CH-0241</strain>
    </source>
</reference>
<feature type="region of interest" description="Disordered" evidence="1">
    <location>
        <begin position="252"/>
        <end position="349"/>
    </location>
</feature>
<feature type="chain" id="PRO_5040361874" evidence="2">
    <location>
        <begin position="16"/>
        <end position="821"/>
    </location>
</feature>
<feature type="compositionally biased region" description="Low complexity" evidence="1">
    <location>
        <begin position="81"/>
        <end position="91"/>
    </location>
</feature>
<feature type="compositionally biased region" description="Polar residues" evidence="1">
    <location>
        <begin position="99"/>
        <end position="131"/>
    </location>
</feature>
<accession>A0A9P8WE51</accession>
<feature type="compositionally biased region" description="Low complexity" evidence="1">
    <location>
        <begin position="324"/>
        <end position="335"/>
    </location>
</feature>
<gene>
    <name evidence="3" type="ORF">B0T10DRAFT_395824</name>
</gene>
<name>A0A9P8WE51_9HYPO</name>